<keyword evidence="3" id="KW-0732">Signal</keyword>
<evidence type="ECO:0000256" key="1">
    <source>
        <dbReference type="ARBA" id="ARBA00004442"/>
    </source>
</evidence>
<proteinExistence type="inferred from homology"/>
<keyword evidence="9" id="KW-1185">Reference proteome</keyword>
<dbReference type="PROSITE" id="PS51257">
    <property type="entry name" value="PROKAR_LIPOPROTEIN"/>
    <property type="match status" value="1"/>
</dbReference>
<evidence type="ECO:0000259" key="6">
    <source>
        <dbReference type="Pfam" id="PF07980"/>
    </source>
</evidence>
<dbReference type="Gene3D" id="1.25.40.390">
    <property type="match status" value="1"/>
</dbReference>
<accession>A0A5B2VNC7</accession>
<comment type="subcellular location">
    <subcellularLocation>
        <location evidence="1">Cell outer membrane</location>
    </subcellularLocation>
</comment>
<feature type="domain" description="RagB/SusD" evidence="6">
    <location>
        <begin position="341"/>
        <end position="481"/>
    </location>
</feature>
<dbReference type="InterPro" id="IPR033985">
    <property type="entry name" value="SusD-like_N"/>
</dbReference>
<evidence type="ECO:0000259" key="7">
    <source>
        <dbReference type="Pfam" id="PF14322"/>
    </source>
</evidence>
<gene>
    <name evidence="8" type="ORF">F0L74_28855</name>
</gene>
<dbReference type="Proteomes" id="UP000324611">
    <property type="component" value="Unassembled WGS sequence"/>
</dbReference>
<reference evidence="8 9" key="1">
    <citation type="submission" date="2019-09" db="EMBL/GenBank/DDBJ databases">
        <title>Chitinophaga ginsengihumi sp. nov., isolated from soil of ginseng rhizosphere.</title>
        <authorList>
            <person name="Lee J."/>
        </authorList>
    </citation>
    <scope>NUCLEOTIDE SEQUENCE [LARGE SCALE GENOMIC DNA]</scope>
    <source>
        <strain evidence="8 9">BN140078</strain>
    </source>
</reference>
<name>A0A5B2VNC7_9BACT</name>
<dbReference type="AlphaFoldDB" id="A0A5B2VNC7"/>
<sequence length="481" mass="53382">MTDMKQYAHRLILPLLIILVSCKKDFMNTPPGDKAVTTEYINSLAACDELLNGVYLKLSNPFYTGLNNIVYAEVISDNAKPKTGASQLNAPYLWSMTTSMSVSTSNSGLEMNSTWASGYAVLRQLAYVLENVDKYRSEDTKKADNIKAQALAIRALVHYQLVNVFAQPYFFTPDASHPGIPYVIASDYSLAIKRSSVADVYKNMIADLNDAIPLFAGENKKVVMNKNAARALLSRLYLFKRDYVDAVGLSLQVLAEVPLMMNTTSLPTNYPHNLFTDNESEALFQLTPLAIGINASVSTSYAGYYFNSTNPIFYATADVADLLAEYAQDLRNEWVKKSGDNWIITKFPKGVVAGFSDPSKSHYQTLLRSSEMCLTAAECYCSLNKEDSARYYLNLIRERVGVPIVNATGVALTDSIAKERRKELCFEGIRMYDLLRAGKSIYRKDATNPLAVTLPYPSNKAIAPLPLTETQLNGLEQNVGY</sequence>
<keyword evidence="4" id="KW-0472">Membrane</keyword>
<dbReference type="EMBL" id="VUOC01000004">
    <property type="protein sequence ID" value="KAA2240180.1"/>
    <property type="molecule type" value="Genomic_DNA"/>
</dbReference>
<evidence type="ECO:0000256" key="4">
    <source>
        <dbReference type="ARBA" id="ARBA00023136"/>
    </source>
</evidence>
<reference evidence="8 9" key="2">
    <citation type="submission" date="2019-09" db="EMBL/GenBank/DDBJ databases">
        <authorList>
            <person name="Jin C."/>
        </authorList>
    </citation>
    <scope>NUCLEOTIDE SEQUENCE [LARGE SCALE GENOMIC DNA]</scope>
    <source>
        <strain evidence="8 9">BN140078</strain>
    </source>
</reference>
<dbReference type="GO" id="GO:0009279">
    <property type="term" value="C:cell outer membrane"/>
    <property type="evidence" value="ECO:0007669"/>
    <property type="project" value="UniProtKB-SubCell"/>
</dbReference>
<evidence type="ECO:0000256" key="3">
    <source>
        <dbReference type="ARBA" id="ARBA00022729"/>
    </source>
</evidence>
<dbReference type="Gene3D" id="1.25.40.900">
    <property type="match status" value="1"/>
</dbReference>
<dbReference type="InterPro" id="IPR012944">
    <property type="entry name" value="SusD_RagB_dom"/>
</dbReference>
<feature type="domain" description="SusD-like N-terminal" evidence="7">
    <location>
        <begin position="66"/>
        <end position="238"/>
    </location>
</feature>
<organism evidence="8 9">
    <name type="scientific">Chitinophaga agrisoli</name>
    <dbReference type="NCBI Taxonomy" id="2607653"/>
    <lineage>
        <taxon>Bacteria</taxon>
        <taxon>Pseudomonadati</taxon>
        <taxon>Bacteroidota</taxon>
        <taxon>Chitinophagia</taxon>
        <taxon>Chitinophagales</taxon>
        <taxon>Chitinophagaceae</taxon>
        <taxon>Chitinophaga</taxon>
    </lineage>
</organism>
<evidence type="ECO:0000313" key="9">
    <source>
        <dbReference type="Proteomes" id="UP000324611"/>
    </source>
</evidence>
<evidence type="ECO:0000313" key="8">
    <source>
        <dbReference type="EMBL" id="KAA2240180.1"/>
    </source>
</evidence>
<evidence type="ECO:0000256" key="2">
    <source>
        <dbReference type="ARBA" id="ARBA00006275"/>
    </source>
</evidence>
<protein>
    <submittedName>
        <fullName evidence="8">RagB/SusD family nutrient uptake outer membrane protein</fullName>
    </submittedName>
</protein>
<comment type="caution">
    <text evidence="8">The sequence shown here is derived from an EMBL/GenBank/DDBJ whole genome shotgun (WGS) entry which is preliminary data.</text>
</comment>
<dbReference type="SUPFAM" id="SSF48452">
    <property type="entry name" value="TPR-like"/>
    <property type="match status" value="1"/>
</dbReference>
<dbReference type="Pfam" id="PF14322">
    <property type="entry name" value="SusD-like_3"/>
    <property type="match status" value="1"/>
</dbReference>
<comment type="similarity">
    <text evidence="2">Belongs to the SusD family.</text>
</comment>
<keyword evidence="5" id="KW-0998">Cell outer membrane</keyword>
<dbReference type="Pfam" id="PF07980">
    <property type="entry name" value="SusD_RagB"/>
    <property type="match status" value="1"/>
</dbReference>
<dbReference type="Gene3D" id="2.20.20.130">
    <property type="match status" value="1"/>
</dbReference>
<evidence type="ECO:0000256" key="5">
    <source>
        <dbReference type="ARBA" id="ARBA00023237"/>
    </source>
</evidence>
<dbReference type="InterPro" id="IPR011990">
    <property type="entry name" value="TPR-like_helical_dom_sf"/>
</dbReference>